<dbReference type="InterPro" id="IPR023753">
    <property type="entry name" value="FAD/NAD-binding_dom"/>
</dbReference>
<evidence type="ECO:0000313" key="9">
    <source>
        <dbReference type="Proteomes" id="UP000035268"/>
    </source>
</evidence>
<evidence type="ECO:0000313" key="8">
    <source>
        <dbReference type="EMBL" id="AKJ63341.1"/>
    </source>
</evidence>
<dbReference type="Gene3D" id="3.40.250.10">
    <property type="entry name" value="Rhodanese-like domain"/>
    <property type="match status" value="1"/>
</dbReference>
<dbReference type="RefSeq" id="WP_052880784.1">
    <property type="nucleotide sequence ID" value="NZ_CP010904.1"/>
</dbReference>
<dbReference type="SUPFAM" id="SSF52821">
    <property type="entry name" value="Rhodanese/Cell cycle control phosphatase"/>
    <property type="match status" value="1"/>
</dbReference>
<keyword evidence="8" id="KW-0575">Peroxidase</keyword>
<dbReference type="PRINTS" id="PR00411">
    <property type="entry name" value="PNDRDTASEI"/>
</dbReference>
<proteinExistence type="inferred from homology"/>
<protein>
    <submittedName>
        <fullName evidence="8">NADH peroxidase</fullName>
        <ecNumber evidence="8">1.11.1.1</ecNumber>
    </submittedName>
</protein>
<dbReference type="Pfam" id="PF07992">
    <property type="entry name" value="Pyr_redox_2"/>
    <property type="match status" value="1"/>
</dbReference>
<dbReference type="SUPFAM" id="SSF55424">
    <property type="entry name" value="FAD/NAD-linked reductases, dimerisation (C-terminal) domain"/>
    <property type="match status" value="1"/>
</dbReference>
<dbReference type="InterPro" id="IPR016156">
    <property type="entry name" value="FAD/NAD-linked_Rdtase_dimer_sf"/>
</dbReference>
<accession>A0A0G3EA75</accession>
<sequence>MSEGRRIVVIGGSAAGPKAAARARRVDQHARVTIIQREPDLSMASCGYPYYVGGFFEDRNKLLCTPTGVVRDPVFFMNTKGIEARTKTEAVSIDRDRRVVRCRDLESGEEDEVPYDKLVIATGASPVMPPVPGTDLEGITTLQSMRDADLLRRIRDERKIKNAVVVGGGLIGVETCEALELAGIHITVVEMLPQILMFLDWELAKLLENHMKAKGAHVITENPVSAFLGEEGKLTGVKLANGTELPCELAVVAAGVRPNVGLAGDAGLDVGSAAGGIVVNGEMQTSDPDIYAAGDCVEIPNLLTGRSVHAPYGDLANLQGRVVGTNAAGDEHDTFPGTIQTGVCKVFDYAAGATGLSERSAREEGFDVETVVHAEPDKPGFMGAKLIVMKMVAEKGSGRLLGVQCIGPGDVSKRIAIGAMALHGKLTVDDLTVADLPYAPPFSPAVDNIIACAQTLQNKMAGRLRGIPAREVKGRVDAGEDLFILDVRGADEYEQMRLGIGEVLVPLGALRKRLDELPQDRAKEIICYCKISLRGYEAARLLEAHGWTDVKVMEGGIMAWPFAREK</sequence>
<organism evidence="8 9">
    <name type="scientific">Kiritimatiella glycovorans</name>
    <dbReference type="NCBI Taxonomy" id="1307763"/>
    <lineage>
        <taxon>Bacteria</taxon>
        <taxon>Pseudomonadati</taxon>
        <taxon>Kiritimatiellota</taxon>
        <taxon>Kiritimatiellia</taxon>
        <taxon>Kiritimatiellales</taxon>
        <taxon>Kiritimatiellaceae</taxon>
        <taxon>Kiritimatiella</taxon>
    </lineage>
</organism>
<dbReference type="PRINTS" id="PR00368">
    <property type="entry name" value="FADPNR"/>
</dbReference>
<dbReference type="OrthoDB" id="9768666at2"/>
<dbReference type="Gene3D" id="3.50.50.60">
    <property type="entry name" value="FAD/NAD(P)-binding domain"/>
    <property type="match status" value="2"/>
</dbReference>
<evidence type="ECO:0000256" key="6">
    <source>
        <dbReference type="ARBA" id="ARBA00023284"/>
    </source>
</evidence>
<dbReference type="Pfam" id="PF00581">
    <property type="entry name" value="Rhodanese"/>
    <property type="match status" value="1"/>
</dbReference>
<dbReference type="InterPro" id="IPR036188">
    <property type="entry name" value="FAD/NAD-bd_sf"/>
</dbReference>
<keyword evidence="3" id="KW-0285">Flavoprotein</keyword>
<dbReference type="Pfam" id="PF02852">
    <property type="entry name" value="Pyr_redox_dim"/>
    <property type="match status" value="1"/>
</dbReference>
<keyword evidence="5 8" id="KW-0560">Oxidoreductase</keyword>
<comment type="similarity">
    <text evidence="2">Belongs to the class-III pyridine nucleotide-disulfide oxidoreductase family.</text>
</comment>
<dbReference type="KEGG" id="vbl:L21SP4_00052"/>
<gene>
    <name evidence="8" type="primary">npr_1</name>
    <name evidence="8" type="ORF">L21SP4_00052</name>
</gene>
<dbReference type="PROSITE" id="PS50206">
    <property type="entry name" value="RHODANESE_3"/>
    <property type="match status" value="1"/>
</dbReference>
<dbReference type="InterPro" id="IPR050260">
    <property type="entry name" value="FAD-bd_OxRdtase"/>
</dbReference>
<evidence type="ECO:0000256" key="3">
    <source>
        <dbReference type="ARBA" id="ARBA00022630"/>
    </source>
</evidence>
<reference evidence="8 9" key="2">
    <citation type="journal article" date="2016" name="ISME J.">
        <title>Characterization of the first cultured representative of Verrucomicrobia subdivision 5 indicates the proposal of a novel phylum.</title>
        <authorList>
            <person name="Spring S."/>
            <person name="Bunk B."/>
            <person name="Sproer C."/>
            <person name="Schumann P."/>
            <person name="Rohde M."/>
            <person name="Tindall B.J."/>
            <person name="Klenk H.P."/>
        </authorList>
    </citation>
    <scope>NUCLEOTIDE SEQUENCE [LARGE SCALE GENOMIC DNA]</scope>
    <source>
        <strain evidence="8 9">L21-Fru-AB</strain>
    </source>
</reference>
<feature type="domain" description="Rhodanese" evidence="7">
    <location>
        <begin position="478"/>
        <end position="566"/>
    </location>
</feature>
<dbReference type="EMBL" id="CP010904">
    <property type="protein sequence ID" value="AKJ63341.1"/>
    <property type="molecule type" value="Genomic_DNA"/>
</dbReference>
<reference evidence="9" key="1">
    <citation type="submission" date="2015-02" db="EMBL/GenBank/DDBJ databases">
        <title>Description and complete genome sequence of the first cultured representative of the subdivision 5 of the Verrucomicrobia phylum.</title>
        <authorList>
            <person name="Spring S."/>
            <person name="Bunk B."/>
            <person name="Sproer C."/>
            <person name="Klenk H.-P."/>
        </authorList>
    </citation>
    <scope>NUCLEOTIDE SEQUENCE [LARGE SCALE GENOMIC DNA]</scope>
    <source>
        <strain evidence="9">L21-Fru-AB</strain>
    </source>
</reference>
<dbReference type="InterPro" id="IPR001763">
    <property type="entry name" value="Rhodanese-like_dom"/>
</dbReference>
<evidence type="ECO:0000256" key="4">
    <source>
        <dbReference type="ARBA" id="ARBA00022827"/>
    </source>
</evidence>
<evidence type="ECO:0000256" key="5">
    <source>
        <dbReference type="ARBA" id="ARBA00023002"/>
    </source>
</evidence>
<dbReference type="InterPro" id="IPR036873">
    <property type="entry name" value="Rhodanese-like_dom_sf"/>
</dbReference>
<dbReference type="PANTHER" id="PTHR43429:SF1">
    <property type="entry name" value="NAD(P)H SULFUR OXIDOREDUCTASE (COA-DEPENDENT)"/>
    <property type="match status" value="1"/>
</dbReference>
<dbReference type="SUPFAM" id="SSF51905">
    <property type="entry name" value="FAD/NAD(P)-binding domain"/>
    <property type="match status" value="1"/>
</dbReference>
<dbReference type="Proteomes" id="UP000035268">
    <property type="component" value="Chromosome"/>
</dbReference>
<dbReference type="SMART" id="SM00450">
    <property type="entry name" value="RHOD"/>
    <property type="match status" value="1"/>
</dbReference>
<dbReference type="InterPro" id="IPR004099">
    <property type="entry name" value="Pyr_nucl-diS_OxRdtase_dimer"/>
</dbReference>
<dbReference type="PANTHER" id="PTHR43429">
    <property type="entry name" value="PYRIDINE NUCLEOTIDE-DISULFIDE OXIDOREDUCTASE DOMAIN-CONTAINING"/>
    <property type="match status" value="1"/>
</dbReference>
<dbReference type="GO" id="GO:0016692">
    <property type="term" value="F:NADH peroxidase activity"/>
    <property type="evidence" value="ECO:0007669"/>
    <property type="project" value="UniProtKB-EC"/>
</dbReference>
<keyword evidence="9" id="KW-1185">Reference proteome</keyword>
<evidence type="ECO:0000259" key="7">
    <source>
        <dbReference type="PROSITE" id="PS50206"/>
    </source>
</evidence>
<dbReference type="AlphaFoldDB" id="A0A0G3EA75"/>
<comment type="cofactor">
    <cofactor evidence="1">
        <name>FAD</name>
        <dbReference type="ChEBI" id="CHEBI:57692"/>
    </cofactor>
</comment>
<keyword evidence="6" id="KW-0676">Redox-active center</keyword>
<keyword evidence="4" id="KW-0274">FAD</keyword>
<dbReference type="PATRIC" id="fig|1609981.3.peg.56"/>
<dbReference type="CDD" id="cd00158">
    <property type="entry name" value="RHOD"/>
    <property type="match status" value="1"/>
</dbReference>
<dbReference type="EC" id="1.11.1.1" evidence="8"/>
<evidence type="ECO:0000256" key="2">
    <source>
        <dbReference type="ARBA" id="ARBA00009130"/>
    </source>
</evidence>
<dbReference type="STRING" id="1307763.L21SP4_00052"/>
<name>A0A0G3EA75_9BACT</name>
<evidence type="ECO:0000256" key="1">
    <source>
        <dbReference type="ARBA" id="ARBA00001974"/>
    </source>
</evidence>